<dbReference type="InterPro" id="IPR002905">
    <property type="entry name" value="Trm1"/>
</dbReference>
<keyword evidence="5 8" id="KW-0819">tRNA processing</keyword>
<evidence type="ECO:0000256" key="8">
    <source>
        <dbReference type="PROSITE-ProRule" id="PRU00958"/>
    </source>
</evidence>
<keyword evidence="6 8" id="KW-0694">RNA-binding</keyword>
<gene>
    <name evidence="9" type="ORF">ENL31_01915</name>
</gene>
<reference evidence="9" key="1">
    <citation type="journal article" date="2020" name="mSystems">
        <title>Genome- and Community-Level Interaction Insights into Carbon Utilization and Element Cycling Functions of Hydrothermarchaeota in Hydrothermal Sediment.</title>
        <authorList>
            <person name="Zhou Z."/>
            <person name="Liu Y."/>
            <person name="Xu W."/>
            <person name="Pan J."/>
            <person name="Luo Z.H."/>
            <person name="Li M."/>
        </authorList>
    </citation>
    <scope>NUCLEOTIDE SEQUENCE [LARGE SCALE GENOMIC DNA]</scope>
    <source>
        <strain evidence="9">HyVt-85</strain>
    </source>
</reference>
<proteinExistence type="inferred from homology"/>
<dbReference type="SUPFAM" id="SSF53335">
    <property type="entry name" value="S-adenosyl-L-methionine-dependent methyltransferases"/>
    <property type="match status" value="1"/>
</dbReference>
<evidence type="ECO:0000256" key="5">
    <source>
        <dbReference type="ARBA" id="ARBA00022694"/>
    </source>
</evidence>
<comment type="similarity">
    <text evidence="8">Belongs to the class I-like SAM-binding methyltransferase superfamily. Trm1 family.</text>
</comment>
<dbReference type="Proteomes" id="UP000886130">
    <property type="component" value="Unassembled WGS sequence"/>
</dbReference>
<evidence type="ECO:0000256" key="1">
    <source>
        <dbReference type="ARBA" id="ARBA00022555"/>
    </source>
</evidence>
<dbReference type="EMBL" id="DRTM01000135">
    <property type="protein sequence ID" value="HHE75868.1"/>
    <property type="molecule type" value="Genomic_DNA"/>
</dbReference>
<evidence type="ECO:0000313" key="9">
    <source>
        <dbReference type="EMBL" id="HHE75868.1"/>
    </source>
</evidence>
<dbReference type="PANTHER" id="PTHR10631:SF3">
    <property type="entry name" value="TRNA (GUANINE(26)-N(2))-DIMETHYLTRANSFERASE"/>
    <property type="match status" value="1"/>
</dbReference>
<dbReference type="InterPro" id="IPR042296">
    <property type="entry name" value="tRNA_met_Trm1_C"/>
</dbReference>
<sequence>MIIEEGSAKIYAPTVNLKGPGKIEGIFYNREMVFNRDTTIFLLYNLKIRNALDGMAATGVRGIRIIKECGIDTVLNDKNFEAVKIIKKNLELNEIRGRVENRNVNALMAEEKFDYIDIDPFGTPVPYIDMAILSGKILGITATDTATLAGRNRRVERRYLSNLRSPSHLAHELGVRNLLGYVARMAVRFDKGIAPILSIWYKHFYRVYVRILPGTSKAKDTLKNVDYCEFGGPIWMGPLHEFSFLFQAKIPPNLPSEKVLRKYLEIWKQEKFFLYYHLPFLSKKLRISTPSPKVVMEKLKEKGYEAYPTQFSSQGVRTNASLQEIKNILLSVSSKYT</sequence>
<accession>A0A7J3TBD2</accession>
<dbReference type="Pfam" id="PF02005">
    <property type="entry name" value="TRM"/>
    <property type="match status" value="2"/>
</dbReference>
<evidence type="ECO:0000256" key="2">
    <source>
        <dbReference type="ARBA" id="ARBA00022603"/>
    </source>
</evidence>
<keyword evidence="3 8" id="KW-0808">Transferase</keyword>
<dbReference type="GO" id="GO:0002940">
    <property type="term" value="P:tRNA N2-guanine methylation"/>
    <property type="evidence" value="ECO:0007669"/>
    <property type="project" value="TreeGrafter"/>
</dbReference>
<dbReference type="EC" id="2.1.1.216" evidence="7"/>
<organism evidence="9">
    <name type="scientific">Candidatus Aciduliprofundum boonei</name>
    <dbReference type="NCBI Taxonomy" id="379547"/>
    <lineage>
        <taxon>Archaea</taxon>
        <taxon>Methanobacteriati</taxon>
        <taxon>Thermoplasmatota</taxon>
        <taxon>DHVE2 group</taxon>
        <taxon>Candidatus Aciduliprofundum</taxon>
    </lineage>
</organism>
<evidence type="ECO:0000256" key="3">
    <source>
        <dbReference type="ARBA" id="ARBA00022679"/>
    </source>
</evidence>
<dbReference type="GO" id="GO:0000049">
    <property type="term" value="F:tRNA binding"/>
    <property type="evidence" value="ECO:0007669"/>
    <property type="project" value="UniProtKB-UniRule"/>
</dbReference>
<keyword evidence="1 8" id="KW-0820">tRNA-binding</keyword>
<protein>
    <recommendedName>
        <fullName evidence="7">tRNA (guanine(26)-N(2))-dimethyltransferase</fullName>
        <ecNumber evidence="7">2.1.1.216</ecNumber>
    </recommendedName>
</protein>
<dbReference type="PANTHER" id="PTHR10631">
    <property type="entry name" value="N 2 ,N 2 -DIMETHYLGUANOSINE TRNA METHYLTRANSFERASE"/>
    <property type="match status" value="1"/>
</dbReference>
<dbReference type="InterPro" id="IPR029063">
    <property type="entry name" value="SAM-dependent_MTases_sf"/>
</dbReference>
<name>A0A7J3TBD2_9ARCH</name>
<dbReference type="GO" id="GO:0160104">
    <property type="term" value="F:tRNA (guanine(26)-N2)-dimethyltransferase activity"/>
    <property type="evidence" value="ECO:0007669"/>
    <property type="project" value="UniProtKB-EC"/>
</dbReference>
<evidence type="ECO:0000256" key="4">
    <source>
        <dbReference type="ARBA" id="ARBA00022691"/>
    </source>
</evidence>
<keyword evidence="2 8" id="KW-0489">Methyltransferase</keyword>
<dbReference type="PROSITE" id="PS51626">
    <property type="entry name" value="SAM_MT_TRM1"/>
    <property type="match status" value="1"/>
</dbReference>
<dbReference type="AlphaFoldDB" id="A0A7J3TBD2"/>
<keyword evidence="4 8" id="KW-0949">S-adenosyl-L-methionine</keyword>
<dbReference type="Gene3D" id="3.30.56.70">
    <property type="entry name" value="N2,N2-dimethylguanosine tRNA methyltransferase, C-terminal domain"/>
    <property type="match status" value="1"/>
</dbReference>
<evidence type="ECO:0000256" key="7">
    <source>
        <dbReference type="ARBA" id="ARBA00039099"/>
    </source>
</evidence>
<dbReference type="Gene3D" id="3.40.50.150">
    <property type="entry name" value="Vaccinia Virus protein VP39"/>
    <property type="match status" value="1"/>
</dbReference>
<evidence type="ECO:0000256" key="6">
    <source>
        <dbReference type="ARBA" id="ARBA00022884"/>
    </source>
</evidence>
<comment type="caution">
    <text evidence="9">The sequence shown here is derived from an EMBL/GenBank/DDBJ whole genome shotgun (WGS) entry which is preliminary data.</text>
</comment>